<comment type="similarity">
    <text evidence="2">Belongs to the BMP lipoprotein family.</text>
</comment>
<dbReference type="SUPFAM" id="SSF53822">
    <property type="entry name" value="Periplasmic binding protein-like I"/>
    <property type="match status" value="1"/>
</dbReference>
<evidence type="ECO:0000256" key="4">
    <source>
        <dbReference type="ARBA" id="ARBA00022729"/>
    </source>
</evidence>
<dbReference type="PANTHER" id="PTHR34296">
    <property type="entry name" value="TRANSCRIPTIONAL ACTIVATOR PROTEIN MED"/>
    <property type="match status" value="1"/>
</dbReference>
<gene>
    <name evidence="9" type="ORF">ACFODW_16525</name>
</gene>
<sequence length="318" mass="36143">MKRFQIFSWMILLAVLLSGCDYFSAGNIQNVGMLTDGAIDDEGWTEKGYKGLKNIGTTYEVDVFYKEHVQTEQQIRDAVDEFVMDGVNLVFGHSSIYGQYFAELASDYPDVHFVYFNGGYVADNVTTLNFNSHAVGFFAGMVAGEMTENDQVGIIAAYEWQPEIEGFFEGVHYENPQAEMEIDFLNDWQDDGRAEEIYAQMKEDGTDVFYPTGDLFSRTIIEQAKEDGLYAIGYTVDQSDIDERTVLTSTRQHVDAIYEQIAEEFNEGKLNGSVITYDLEDEVISLGDFSPDVPSSFQEELRQEMEEYKRTGLLPNER</sequence>
<evidence type="ECO:0000256" key="6">
    <source>
        <dbReference type="ARBA" id="ARBA00023288"/>
    </source>
</evidence>
<organism evidence="9 10">
    <name type="scientific">Virgibacillus sediminis</name>
    <dbReference type="NCBI Taxonomy" id="202260"/>
    <lineage>
        <taxon>Bacteria</taxon>
        <taxon>Bacillati</taxon>
        <taxon>Bacillota</taxon>
        <taxon>Bacilli</taxon>
        <taxon>Bacillales</taxon>
        <taxon>Bacillaceae</taxon>
        <taxon>Virgibacillus</taxon>
    </lineage>
</organism>
<evidence type="ECO:0000256" key="1">
    <source>
        <dbReference type="ARBA" id="ARBA00004193"/>
    </source>
</evidence>
<comment type="caution">
    <text evidence="9">The sequence shown here is derived from an EMBL/GenBank/DDBJ whole genome shotgun (WGS) entry which is preliminary data.</text>
</comment>
<feature type="chain" id="PRO_5046162576" evidence="7">
    <location>
        <begin position="26"/>
        <end position="318"/>
    </location>
</feature>
<keyword evidence="4 7" id="KW-0732">Signal</keyword>
<evidence type="ECO:0000256" key="7">
    <source>
        <dbReference type="SAM" id="SignalP"/>
    </source>
</evidence>
<evidence type="ECO:0000313" key="9">
    <source>
        <dbReference type="EMBL" id="MFC2949930.1"/>
    </source>
</evidence>
<dbReference type="InterPro" id="IPR003760">
    <property type="entry name" value="PnrA-like"/>
</dbReference>
<dbReference type="Pfam" id="PF02608">
    <property type="entry name" value="Bmp"/>
    <property type="match status" value="1"/>
</dbReference>
<keyword evidence="5" id="KW-0472">Membrane</keyword>
<keyword evidence="3" id="KW-1003">Cell membrane</keyword>
<comment type="subcellular location">
    <subcellularLocation>
        <location evidence="1">Cell membrane</location>
        <topology evidence="1">Lipid-anchor</topology>
    </subcellularLocation>
</comment>
<dbReference type="InterPro" id="IPR050957">
    <property type="entry name" value="BMP_lipoprotein"/>
</dbReference>
<dbReference type="RefSeq" id="WP_390307893.1">
    <property type="nucleotide sequence ID" value="NZ_JBHRRZ010000039.1"/>
</dbReference>
<dbReference type="Proteomes" id="UP001595387">
    <property type="component" value="Unassembled WGS sequence"/>
</dbReference>
<proteinExistence type="inferred from homology"/>
<keyword evidence="6" id="KW-0449">Lipoprotein</keyword>
<dbReference type="PROSITE" id="PS51257">
    <property type="entry name" value="PROKAR_LIPOPROTEIN"/>
    <property type="match status" value="1"/>
</dbReference>
<dbReference type="PANTHER" id="PTHR34296:SF2">
    <property type="entry name" value="ABC TRANSPORTER GUANOSINE-BINDING PROTEIN NUPN"/>
    <property type="match status" value="1"/>
</dbReference>
<dbReference type="Gene3D" id="3.40.50.2300">
    <property type="match status" value="2"/>
</dbReference>
<feature type="signal peptide" evidence="7">
    <location>
        <begin position="1"/>
        <end position="25"/>
    </location>
</feature>
<feature type="domain" description="ABC transporter substrate-binding protein PnrA-like" evidence="8">
    <location>
        <begin position="28"/>
        <end position="306"/>
    </location>
</feature>
<dbReference type="EMBL" id="JBHRRZ010000039">
    <property type="protein sequence ID" value="MFC2949930.1"/>
    <property type="molecule type" value="Genomic_DNA"/>
</dbReference>
<evidence type="ECO:0000313" key="10">
    <source>
        <dbReference type="Proteomes" id="UP001595387"/>
    </source>
</evidence>
<evidence type="ECO:0000256" key="2">
    <source>
        <dbReference type="ARBA" id="ARBA00008610"/>
    </source>
</evidence>
<keyword evidence="10" id="KW-1185">Reference proteome</keyword>
<dbReference type="InterPro" id="IPR028082">
    <property type="entry name" value="Peripla_BP_I"/>
</dbReference>
<reference evidence="10" key="1">
    <citation type="journal article" date="2019" name="Int. J. Syst. Evol. Microbiol.">
        <title>The Global Catalogue of Microorganisms (GCM) 10K type strain sequencing project: providing services to taxonomists for standard genome sequencing and annotation.</title>
        <authorList>
            <consortium name="The Broad Institute Genomics Platform"/>
            <consortium name="The Broad Institute Genome Sequencing Center for Infectious Disease"/>
            <person name="Wu L."/>
            <person name="Ma J."/>
        </authorList>
    </citation>
    <scope>NUCLEOTIDE SEQUENCE [LARGE SCALE GENOMIC DNA]</scope>
    <source>
        <strain evidence="10">KCTC 13193</strain>
    </source>
</reference>
<evidence type="ECO:0000259" key="8">
    <source>
        <dbReference type="Pfam" id="PF02608"/>
    </source>
</evidence>
<accession>A0ABV7AA64</accession>
<evidence type="ECO:0000256" key="3">
    <source>
        <dbReference type="ARBA" id="ARBA00022475"/>
    </source>
</evidence>
<protein>
    <submittedName>
        <fullName evidence="9">BMP family ABC transporter substrate-binding protein</fullName>
    </submittedName>
</protein>
<name>A0ABV7AA64_9BACI</name>
<evidence type="ECO:0000256" key="5">
    <source>
        <dbReference type="ARBA" id="ARBA00023136"/>
    </source>
</evidence>